<evidence type="ECO:0000313" key="3">
    <source>
        <dbReference type="EMBL" id="CAF0705353.1"/>
    </source>
</evidence>
<dbReference type="GO" id="GO:0032589">
    <property type="term" value="C:neuron projection membrane"/>
    <property type="evidence" value="ECO:0007669"/>
    <property type="project" value="TreeGrafter"/>
</dbReference>
<organism evidence="3 4">
    <name type="scientific">Brachionus calyciflorus</name>
    <dbReference type="NCBI Taxonomy" id="104777"/>
    <lineage>
        <taxon>Eukaryota</taxon>
        <taxon>Metazoa</taxon>
        <taxon>Spiralia</taxon>
        <taxon>Gnathifera</taxon>
        <taxon>Rotifera</taxon>
        <taxon>Eurotatoria</taxon>
        <taxon>Monogononta</taxon>
        <taxon>Pseudotrocha</taxon>
        <taxon>Ploima</taxon>
        <taxon>Brachionidae</taxon>
        <taxon>Brachionus</taxon>
    </lineage>
</organism>
<name>A0A813M0W4_9BILA</name>
<sequence length="291" mass="33749">MNFILIFVLIDSLTCYDEALNEDSPKMITGNVNITAFSGETVTLPCEVINLGNHHVNWLRIQNNIPQTLTVGYQQFSRNMRFRVARTHDSNEANRIESWNFEIRKVTLEDQGTYQCYIKLGPKHKIKANVNLIVTHHKEKNMPKKDTLTAISDYYVRSERLSSNSLEKIDVFPNSWIKLRCNATGLVSLATDKQARSSFELQWFKDGTPIEPDMRRLKKWVSSYDNSNYMELELYAVEPDDSGVYQCKKDKSVLKNVLIQVLENDSNSKSKCSIFNLIYTFLLVFFMFQLN</sequence>
<keyword evidence="4" id="KW-1185">Reference proteome</keyword>
<dbReference type="InterPro" id="IPR036179">
    <property type="entry name" value="Ig-like_dom_sf"/>
</dbReference>
<dbReference type="Pfam" id="PF07679">
    <property type="entry name" value="I-set"/>
    <property type="match status" value="1"/>
</dbReference>
<feature type="domain" description="Ig-like" evidence="2">
    <location>
        <begin position="25"/>
        <end position="131"/>
    </location>
</feature>
<dbReference type="SUPFAM" id="SSF48726">
    <property type="entry name" value="Immunoglobulin"/>
    <property type="match status" value="2"/>
</dbReference>
<comment type="caution">
    <text evidence="3">The sequence shown here is derived from an EMBL/GenBank/DDBJ whole genome shotgun (WGS) entry which is preliminary data.</text>
</comment>
<evidence type="ECO:0000256" key="1">
    <source>
        <dbReference type="SAM" id="SignalP"/>
    </source>
</evidence>
<dbReference type="InterPro" id="IPR013783">
    <property type="entry name" value="Ig-like_fold"/>
</dbReference>
<dbReference type="Gene3D" id="2.60.40.10">
    <property type="entry name" value="Immunoglobulins"/>
    <property type="match status" value="2"/>
</dbReference>
<evidence type="ECO:0000313" key="4">
    <source>
        <dbReference type="Proteomes" id="UP000663879"/>
    </source>
</evidence>
<dbReference type="AlphaFoldDB" id="A0A813M0W4"/>
<protein>
    <recommendedName>
        <fullName evidence="2">Ig-like domain-containing protein</fullName>
    </recommendedName>
</protein>
<dbReference type="Proteomes" id="UP000663879">
    <property type="component" value="Unassembled WGS sequence"/>
</dbReference>
<dbReference type="InterPro" id="IPR003598">
    <property type="entry name" value="Ig_sub2"/>
</dbReference>
<dbReference type="InterPro" id="IPR013106">
    <property type="entry name" value="Ig_V-set"/>
</dbReference>
<dbReference type="PANTHER" id="PTHR23279">
    <property type="entry name" value="DEFECTIVE PROBOSCIS EXTENSION RESPONSE DPR -RELATED"/>
    <property type="match status" value="1"/>
</dbReference>
<gene>
    <name evidence="3" type="ORF">OXX778_LOCUS246</name>
</gene>
<keyword evidence="1" id="KW-0732">Signal</keyword>
<dbReference type="PANTHER" id="PTHR23279:SF36">
    <property type="entry name" value="DEFECTIVE PROBOSCIS EXTENSION RESPONSE 9, ISOFORM A"/>
    <property type="match status" value="1"/>
</dbReference>
<dbReference type="SMART" id="SM00406">
    <property type="entry name" value="IGv"/>
    <property type="match status" value="1"/>
</dbReference>
<dbReference type="InterPro" id="IPR007110">
    <property type="entry name" value="Ig-like_dom"/>
</dbReference>
<dbReference type="SMART" id="SM00408">
    <property type="entry name" value="IGc2"/>
    <property type="match status" value="2"/>
</dbReference>
<feature type="signal peptide" evidence="1">
    <location>
        <begin position="1"/>
        <end position="19"/>
    </location>
</feature>
<proteinExistence type="predicted"/>
<dbReference type="GO" id="GO:0050808">
    <property type="term" value="P:synapse organization"/>
    <property type="evidence" value="ECO:0007669"/>
    <property type="project" value="TreeGrafter"/>
</dbReference>
<dbReference type="OrthoDB" id="10012075at2759"/>
<dbReference type="SMART" id="SM00409">
    <property type="entry name" value="IG"/>
    <property type="match status" value="2"/>
</dbReference>
<evidence type="ECO:0000259" key="2">
    <source>
        <dbReference type="PROSITE" id="PS50835"/>
    </source>
</evidence>
<feature type="chain" id="PRO_5032845055" description="Ig-like domain-containing protein" evidence="1">
    <location>
        <begin position="20"/>
        <end position="291"/>
    </location>
</feature>
<dbReference type="Pfam" id="PF07686">
    <property type="entry name" value="V-set"/>
    <property type="match status" value="1"/>
</dbReference>
<accession>A0A813M0W4</accession>
<dbReference type="PROSITE" id="PS50835">
    <property type="entry name" value="IG_LIKE"/>
    <property type="match status" value="2"/>
</dbReference>
<dbReference type="InterPro" id="IPR003599">
    <property type="entry name" value="Ig_sub"/>
</dbReference>
<reference evidence="3" key="1">
    <citation type="submission" date="2021-02" db="EMBL/GenBank/DDBJ databases">
        <authorList>
            <person name="Nowell W R."/>
        </authorList>
    </citation>
    <scope>NUCLEOTIDE SEQUENCE</scope>
    <source>
        <strain evidence="3">Ploen Becks lab</strain>
    </source>
</reference>
<feature type="domain" description="Ig-like" evidence="2">
    <location>
        <begin position="143"/>
        <end position="247"/>
    </location>
</feature>
<dbReference type="InterPro" id="IPR013098">
    <property type="entry name" value="Ig_I-set"/>
</dbReference>
<dbReference type="InterPro" id="IPR037448">
    <property type="entry name" value="Zig-8"/>
</dbReference>
<dbReference type="EMBL" id="CAJNOC010000011">
    <property type="protein sequence ID" value="CAF0705353.1"/>
    <property type="molecule type" value="Genomic_DNA"/>
</dbReference>